<keyword evidence="1" id="KW-0456">Lyase</keyword>
<dbReference type="InterPro" id="IPR032466">
    <property type="entry name" value="Metal_Hydrolase"/>
</dbReference>
<proteinExistence type="predicted"/>
<organism evidence="3 4">
    <name type="scientific">Nocardioides baekrokdamisoli</name>
    <dbReference type="NCBI Taxonomy" id="1804624"/>
    <lineage>
        <taxon>Bacteria</taxon>
        <taxon>Bacillati</taxon>
        <taxon>Actinomycetota</taxon>
        <taxon>Actinomycetes</taxon>
        <taxon>Propionibacteriales</taxon>
        <taxon>Nocardioidaceae</taxon>
        <taxon>Nocardioides</taxon>
    </lineage>
</organism>
<protein>
    <submittedName>
        <fullName evidence="3">Amidohydrolase</fullName>
    </submittedName>
</protein>
<evidence type="ECO:0000313" key="3">
    <source>
        <dbReference type="EMBL" id="BBH17456.1"/>
    </source>
</evidence>
<dbReference type="SUPFAM" id="SSF51556">
    <property type="entry name" value="Metallo-dependent hydrolases"/>
    <property type="match status" value="1"/>
</dbReference>
<dbReference type="GO" id="GO:0016831">
    <property type="term" value="F:carboxy-lyase activity"/>
    <property type="evidence" value="ECO:0007669"/>
    <property type="project" value="InterPro"/>
</dbReference>
<dbReference type="Pfam" id="PF04909">
    <property type="entry name" value="Amidohydro_2"/>
    <property type="match status" value="1"/>
</dbReference>
<dbReference type="Gene3D" id="3.20.20.140">
    <property type="entry name" value="Metal-dependent hydrolases"/>
    <property type="match status" value="1"/>
</dbReference>
<accession>A0A3G9IGK4</accession>
<evidence type="ECO:0000313" key="4">
    <source>
        <dbReference type="Proteomes" id="UP000271573"/>
    </source>
</evidence>
<keyword evidence="4" id="KW-1185">Reference proteome</keyword>
<dbReference type="Proteomes" id="UP000271573">
    <property type="component" value="Chromosome"/>
</dbReference>
<dbReference type="EMBL" id="AP019307">
    <property type="protein sequence ID" value="BBH17456.1"/>
    <property type="molecule type" value="Genomic_DNA"/>
</dbReference>
<keyword evidence="3" id="KW-0378">Hydrolase</keyword>
<name>A0A3G9IGK4_9ACTN</name>
<dbReference type="GO" id="GO:0005737">
    <property type="term" value="C:cytoplasm"/>
    <property type="evidence" value="ECO:0007669"/>
    <property type="project" value="TreeGrafter"/>
</dbReference>
<dbReference type="GO" id="GO:0019748">
    <property type="term" value="P:secondary metabolic process"/>
    <property type="evidence" value="ECO:0007669"/>
    <property type="project" value="TreeGrafter"/>
</dbReference>
<evidence type="ECO:0000259" key="2">
    <source>
        <dbReference type="Pfam" id="PF04909"/>
    </source>
</evidence>
<dbReference type="GO" id="GO:0016787">
    <property type="term" value="F:hydrolase activity"/>
    <property type="evidence" value="ECO:0007669"/>
    <property type="project" value="UniProtKB-KW"/>
</dbReference>
<dbReference type="RefSeq" id="WP_231998655.1">
    <property type="nucleotide sequence ID" value="NZ_AP019307.1"/>
</dbReference>
<dbReference type="AlphaFoldDB" id="A0A3G9IGK4"/>
<dbReference type="CDD" id="cd01292">
    <property type="entry name" value="metallo-dependent_hydrolases"/>
    <property type="match status" value="1"/>
</dbReference>
<sequence>MTSASDHGGEAACLHTIAADLAIPGIIDVHTHFMPKPMLDKVWAYFDGIGPLTGAPWPIAYRLEEDRRLAILREFGVMGFTALSYPHKPGMAEWLNGWGRDFAAAHPDVISSATFYPEPGAGAYVLDAIEDGARVFKAHVQVGDYDPNDPLLDDVWDLLQQTSVPVVIHSGHGPAAGRFTGPEGMAALLARFPQLVLVIAHMGMPDYTPFLDLATRFEGVHLDTTMAFTDFAEGRTPFPVGERGRLLEVGPKVLFGSDFPNIPYPYQHAVESILRLDLGDDWARGVLHDNAARLLSLAE</sequence>
<feature type="domain" description="Amidohydrolase-related" evidence="2">
    <location>
        <begin position="27"/>
        <end position="296"/>
    </location>
</feature>
<dbReference type="KEGG" id="nbe:Back2_17430"/>
<dbReference type="InterPro" id="IPR032465">
    <property type="entry name" value="ACMSD"/>
</dbReference>
<gene>
    <name evidence="3" type="ORF">Back2_17430</name>
</gene>
<dbReference type="PANTHER" id="PTHR21240">
    <property type="entry name" value="2-AMINO-3-CARBOXYLMUCONATE-6-SEMIALDEHYDE DECARBOXYLASE"/>
    <property type="match status" value="1"/>
</dbReference>
<reference evidence="3 4" key="1">
    <citation type="submission" date="2018-11" db="EMBL/GenBank/DDBJ databases">
        <title>Complete genome sequence of Nocardioides baekrokdamisoli strain KCTC 39748.</title>
        <authorList>
            <person name="Kang S.W."/>
            <person name="Lee K.C."/>
            <person name="Kim K.K."/>
            <person name="Kim J.S."/>
            <person name="Kim D.S."/>
            <person name="Ko S.H."/>
            <person name="Yang S.H."/>
            <person name="Shin Y.K."/>
            <person name="Lee J.S."/>
        </authorList>
    </citation>
    <scope>NUCLEOTIDE SEQUENCE [LARGE SCALE GENOMIC DNA]</scope>
    <source>
        <strain evidence="3 4">KCTC 39748</strain>
    </source>
</reference>
<dbReference type="PANTHER" id="PTHR21240:SF28">
    <property type="entry name" value="ISO-OROTATE DECARBOXYLASE (EUROFUNG)"/>
    <property type="match status" value="1"/>
</dbReference>
<evidence type="ECO:0000256" key="1">
    <source>
        <dbReference type="ARBA" id="ARBA00023239"/>
    </source>
</evidence>
<dbReference type="InterPro" id="IPR006680">
    <property type="entry name" value="Amidohydro-rel"/>
</dbReference>